<feature type="region of interest" description="Disordered" evidence="1">
    <location>
        <begin position="38"/>
        <end position="60"/>
    </location>
</feature>
<dbReference type="RefSeq" id="WP_390204946.1">
    <property type="nucleotide sequence ID" value="NZ_JBHTAX010000001.1"/>
</dbReference>
<dbReference type="Proteomes" id="UP001596417">
    <property type="component" value="Unassembled WGS sequence"/>
</dbReference>
<gene>
    <name evidence="2" type="ORF">ACFQL7_06135</name>
</gene>
<name>A0ABD5YNA0_9EURY</name>
<sequence>MLQSPTQTDTIDWNVARAYCEADVRELAAVYSAIASATPGRKRADAPTDDTTTQTGLLDF</sequence>
<evidence type="ECO:0000313" key="3">
    <source>
        <dbReference type="Proteomes" id="UP001596417"/>
    </source>
</evidence>
<dbReference type="AlphaFoldDB" id="A0ABD5YNA0"/>
<reference evidence="2 3" key="1">
    <citation type="journal article" date="2019" name="Int. J. Syst. Evol. Microbiol.">
        <title>The Global Catalogue of Microorganisms (GCM) 10K type strain sequencing project: providing services to taxonomists for standard genome sequencing and annotation.</title>
        <authorList>
            <consortium name="The Broad Institute Genomics Platform"/>
            <consortium name="The Broad Institute Genome Sequencing Center for Infectious Disease"/>
            <person name="Wu L."/>
            <person name="Ma J."/>
        </authorList>
    </citation>
    <scope>NUCLEOTIDE SEQUENCE [LARGE SCALE GENOMIC DNA]</scope>
    <source>
        <strain evidence="2 3">RDMS1</strain>
    </source>
</reference>
<accession>A0ABD5YNA0</accession>
<dbReference type="EMBL" id="JBHTAX010000001">
    <property type="protein sequence ID" value="MFC7189469.1"/>
    <property type="molecule type" value="Genomic_DNA"/>
</dbReference>
<comment type="caution">
    <text evidence="2">The sequence shown here is derived from an EMBL/GenBank/DDBJ whole genome shotgun (WGS) entry which is preliminary data.</text>
</comment>
<evidence type="ECO:0000313" key="2">
    <source>
        <dbReference type="EMBL" id="MFC7189469.1"/>
    </source>
</evidence>
<organism evidence="2 3">
    <name type="scientific">Halocatena marina</name>
    <dbReference type="NCBI Taxonomy" id="2934937"/>
    <lineage>
        <taxon>Archaea</taxon>
        <taxon>Methanobacteriati</taxon>
        <taxon>Methanobacteriota</taxon>
        <taxon>Stenosarchaea group</taxon>
        <taxon>Halobacteria</taxon>
        <taxon>Halobacteriales</taxon>
        <taxon>Natronomonadaceae</taxon>
        <taxon>Halocatena</taxon>
    </lineage>
</organism>
<keyword evidence="3" id="KW-1185">Reference proteome</keyword>
<protein>
    <submittedName>
        <fullName evidence="2">Uncharacterized protein</fullName>
    </submittedName>
</protein>
<proteinExistence type="predicted"/>
<evidence type="ECO:0000256" key="1">
    <source>
        <dbReference type="SAM" id="MobiDB-lite"/>
    </source>
</evidence>
<feature type="compositionally biased region" description="Low complexity" evidence="1">
    <location>
        <begin position="49"/>
        <end position="60"/>
    </location>
</feature>